<evidence type="ECO:0000256" key="5">
    <source>
        <dbReference type="ARBA" id="ARBA00022821"/>
    </source>
</evidence>
<dbReference type="SUPFAM" id="SSF52058">
    <property type="entry name" value="L domain-like"/>
    <property type="match status" value="2"/>
</dbReference>
<dbReference type="PROSITE" id="PS50104">
    <property type="entry name" value="TIR"/>
    <property type="match status" value="1"/>
</dbReference>
<gene>
    <name evidence="9" type="ORF">RGQ29_031121</name>
</gene>
<dbReference type="InterPro" id="IPR042197">
    <property type="entry name" value="Apaf_helical"/>
</dbReference>
<dbReference type="Pfam" id="PF00931">
    <property type="entry name" value="NB-ARC"/>
    <property type="match status" value="1"/>
</dbReference>
<keyword evidence="2" id="KW-0433">Leucine-rich repeat</keyword>
<dbReference type="InterPro" id="IPR044974">
    <property type="entry name" value="Disease_R_plants"/>
</dbReference>
<comment type="caution">
    <text evidence="9">The sequence shown here is derived from an EMBL/GenBank/DDBJ whole genome shotgun (WGS) entry which is preliminary data.</text>
</comment>
<dbReference type="InterPro" id="IPR035897">
    <property type="entry name" value="Toll_tir_struct_dom_sf"/>
</dbReference>
<comment type="catalytic activity">
    <reaction evidence="7">
        <text>NAD(+) + H2O = ADP-D-ribose + nicotinamide + H(+)</text>
        <dbReference type="Rhea" id="RHEA:16301"/>
        <dbReference type="ChEBI" id="CHEBI:15377"/>
        <dbReference type="ChEBI" id="CHEBI:15378"/>
        <dbReference type="ChEBI" id="CHEBI:17154"/>
        <dbReference type="ChEBI" id="CHEBI:57540"/>
        <dbReference type="ChEBI" id="CHEBI:57967"/>
        <dbReference type="EC" id="3.2.2.6"/>
    </reaction>
    <physiologicalReaction direction="left-to-right" evidence="7">
        <dbReference type="Rhea" id="RHEA:16302"/>
    </physiologicalReaction>
</comment>
<dbReference type="Gene3D" id="3.80.10.10">
    <property type="entry name" value="Ribonuclease Inhibitor"/>
    <property type="match status" value="3"/>
</dbReference>
<keyword evidence="5" id="KW-0611">Plant defense</keyword>
<dbReference type="Pfam" id="PF07725">
    <property type="entry name" value="LRR_3"/>
    <property type="match status" value="1"/>
</dbReference>
<dbReference type="SUPFAM" id="SSF52540">
    <property type="entry name" value="P-loop containing nucleoside triphosphate hydrolases"/>
    <property type="match status" value="1"/>
</dbReference>
<dbReference type="Gene3D" id="1.10.8.430">
    <property type="entry name" value="Helical domain of apoptotic protease-activating factors"/>
    <property type="match status" value="1"/>
</dbReference>
<dbReference type="GO" id="GO:0043531">
    <property type="term" value="F:ADP binding"/>
    <property type="evidence" value="ECO:0007669"/>
    <property type="project" value="InterPro"/>
</dbReference>
<dbReference type="PANTHER" id="PTHR11017">
    <property type="entry name" value="LEUCINE-RICH REPEAT-CONTAINING PROTEIN"/>
    <property type="match status" value="1"/>
</dbReference>
<keyword evidence="6" id="KW-0520">NAD</keyword>
<dbReference type="EMBL" id="JAXUIC010000009">
    <property type="protein sequence ID" value="KAK4573022.1"/>
    <property type="molecule type" value="Genomic_DNA"/>
</dbReference>
<dbReference type="AlphaFoldDB" id="A0AAN7EJV5"/>
<dbReference type="Gene3D" id="3.40.50.300">
    <property type="entry name" value="P-loop containing nucleotide triphosphate hydrolases"/>
    <property type="match status" value="1"/>
</dbReference>
<feature type="domain" description="TIR" evidence="8">
    <location>
        <begin position="18"/>
        <end position="185"/>
    </location>
</feature>
<sequence>MSTQTASSSSSSSFSSSLKYDVFLSFCSVDTCKNFTDHLYTALRRKGIITFRNDDEIHEQGKYISSQLLKAIEESKYAIIVLSTNYASSRWCLIQLAKIVECIEETKLIVLPIFYHVDPSDVRNQTGTLAEAFEKHEKDPKINKEDVQAWKAALKEVGNISGWDLHDRHESIIIQEILERTSSELNLIFQSTISKELVGIESRVMEMLDLYLVEGSGGVRFVGICGMGGMGKTTLALEIYERISGGFEASSFIADVREKTKNHHLVSLQEQLLSNILKGSRKNISNVFEGINVIGNRLRNKKVLIVLDDVDGEEQLEALVGNHDWFGSGSRIIVTSRDSHLLRRRGMDDIYTVKGLNNNDALWLFSWRAFKKPYPEENYVHLSKDLVNYANGLPLALKVLGSVLFEKRIDEWKSTLYKLKQEPDRNIVNILQISFDCLMDTQKDLFLDIACFLKGENKNCIRDILESFGYYPDYNIDVLMDKSLITINREGTLLMHDLLQEMGQEIVRRESPEEPGRRSRLWLCEDVLHILKNDTGTEVVEGIMLNMPIDAKEHLSAEAFSKMKNLRLLKINNVKPPQGLNRGHVQLPQGLNYLSNELCAIDWHGYPLKSMPTGFQPNKLVELRMHCSSIKKLWKGIMILNELKLIDLSDSQNLIEIPDLSGVPNLKQLILRRCTRLYMIRASLGDLKQLIHLDLNGCKGLKSLPHKINFEALEIIDLGGCSRLKKFPEITGNMSRLSELCLSDTIIKDLSLLLEHLTNLTKLDLRECKNLSSLPNAVCSLMSLKTLNLSGCSRIDKLPENLGNVEGLEALNVSGTGIRGLPSSIILLKNLKNLSFSGCDFLLSKPSNKLLNFPLFQRSPDAIGMLMHSLSSLSSLRDLNLSYCNLRAVPDVIGCLSSLTFLQLKGNNFVSLPENIIQLSHLKTLYLCGCMDLRLLPELPLNIMYINADGCMSLETLPIRPEDDFRPCLSLRNCIKLINNQGYNDMFLTLLRRYIQGAYLGYEYFLIPGSEIPKWFSHQSVGTSLNLQGPLDFMGIVVCVVFIFRKHRPLPTTPWGFTHYLHFSYNVMGSEISDSHGIIFHEQSGKIGSSHLWLKYFPFENFQGKSDNELSQIDANGISQIDVQIETEGPGLEVMKFGAHLVYKQDFEDLKQTMAGSSRCSISPYEDDLDDSAKDTKIKRSRDDFDGMRLDLVEKLPIVK</sequence>
<dbReference type="PANTHER" id="PTHR11017:SF559">
    <property type="entry name" value="DISEASE RESISTANCE PROTEIN CHL1"/>
    <property type="match status" value="1"/>
</dbReference>
<evidence type="ECO:0000313" key="9">
    <source>
        <dbReference type="EMBL" id="KAK4573023.1"/>
    </source>
</evidence>
<protein>
    <recommendedName>
        <fullName evidence="1">ADP-ribosyl cyclase/cyclic ADP-ribose hydrolase</fullName>
        <ecNumber evidence="1">3.2.2.6</ecNumber>
    </recommendedName>
</protein>
<dbReference type="GO" id="GO:0007165">
    <property type="term" value="P:signal transduction"/>
    <property type="evidence" value="ECO:0007669"/>
    <property type="project" value="InterPro"/>
</dbReference>
<dbReference type="InterPro" id="IPR032675">
    <property type="entry name" value="LRR_dom_sf"/>
</dbReference>
<evidence type="ECO:0000256" key="3">
    <source>
        <dbReference type="ARBA" id="ARBA00022737"/>
    </source>
</evidence>
<dbReference type="Gene3D" id="3.40.50.10140">
    <property type="entry name" value="Toll/interleukin-1 receptor homology (TIR) domain"/>
    <property type="match status" value="1"/>
</dbReference>
<dbReference type="InterPro" id="IPR027417">
    <property type="entry name" value="P-loop_NTPase"/>
</dbReference>
<proteinExistence type="predicted"/>
<keyword evidence="4" id="KW-0378">Hydrolase</keyword>
<dbReference type="EMBL" id="JAXUIC010000009">
    <property type="protein sequence ID" value="KAK4573023.1"/>
    <property type="molecule type" value="Genomic_DNA"/>
</dbReference>
<dbReference type="InterPro" id="IPR058192">
    <property type="entry name" value="WHD_ROQ1-like"/>
</dbReference>
<evidence type="ECO:0000256" key="6">
    <source>
        <dbReference type="ARBA" id="ARBA00023027"/>
    </source>
</evidence>
<reference evidence="9 10" key="1">
    <citation type="journal article" date="2023" name="G3 (Bethesda)">
        <title>A haplotype-resolved chromosome-scale genome for Quercus rubra L. provides insights into the genetics of adaptive traits for red oak species.</title>
        <authorList>
            <person name="Kapoor B."/>
            <person name="Jenkins J."/>
            <person name="Schmutz J."/>
            <person name="Zhebentyayeva T."/>
            <person name="Kuelheim C."/>
            <person name="Coggeshall M."/>
            <person name="Heim C."/>
            <person name="Lasky J.R."/>
            <person name="Leites L."/>
            <person name="Islam-Faridi N."/>
            <person name="Romero-Severson J."/>
            <person name="DeLeo V.L."/>
            <person name="Lucas S.M."/>
            <person name="Lazic D."/>
            <person name="Gailing O."/>
            <person name="Carlson J."/>
            <person name="Staton M."/>
        </authorList>
    </citation>
    <scope>NUCLEOTIDE SEQUENCE [LARGE SCALE GENOMIC DNA]</scope>
    <source>
        <strain evidence="9">Pseudo-F2</strain>
    </source>
</reference>
<dbReference type="InterPro" id="IPR011713">
    <property type="entry name" value="Leu-rich_rpt_3"/>
</dbReference>
<dbReference type="InterPro" id="IPR055414">
    <property type="entry name" value="LRR_R13L4/SHOC2-like"/>
</dbReference>
<organism evidence="9 10">
    <name type="scientific">Quercus rubra</name>
    <name type="common">Northern red oak</name>
    <name type="synonym">Quercus borealis</name>
    <dbReference type="NCBI Taxonomy" id="3512"/>
    <lineage>
        <taxon>Eukaryota</taxon>
        <taxon>Viridiplantae</taxon>
        <taxon>Streptophyta</taxon>
        <taxon>Embryophyta</taxon>
        <taxon>Tracheophyta</taxon>
        <taxon>Spermatophyta</taxon>
        <taxon>Magnoliopsida</taxon>
        <taxon>eudicotyledons</taxon>
        <taxon>Gunneridae</taxon>
        <taxon>Pentapetalae</taxon>
        <taxon>rosids</taxon>
        <taxon>fabids</taxon>
        <taxon>Fagales</taxon>
        <taxon>Fagaceae</taxon>
        <taxon>Quercus</taxon>
    </lineage>
</organism>
<evidence type="ECO:0000259" key="8">
    <source>
        <dbReference type="PROSITE" id="PS50104"/>
    </source>
</evidence>
<dbReference type="Proteomes" id="UP001324115">
    <property type="component" value="Unassembled WGS sequence"/>
</dbReference>
<dbReference type="InterPro" id="IPR002182">
    <property type="entry name" value="NB-ARC"/>
</dbReference>
<keyword evidence="3" id="KW-0677">Repeat</keyword>
<evidence type="ECO:0000256" key="1">
    <source>
        <dbReference type="ARBA" id="ARBA00011982"/>
    </source>
</evidence>
<dbReference type="FunFam" id="3.40.50.10140:FF:000007">
    <property type="entry name" value="Disease resistance protein (TIR-NBS-LRR class)"/>
    <property type="match status" value="1"/>
</dbReference>
<dbReference type="EC" id="3.2.2.6" evidence="1"/>
<dbReference type="GO" id="GO:0051707">
    <property type="term" value="P:response to other organism"/>
    <property type="evidence" value="ECO:0007669"/>
    <property type="project" value="UniProtKB-ARBA"/>
</dbReference>
<dbReference type="GO" id="GO:0006952">
    <property type="term" value="P:defense response"/>
    <property type="evidence" value="ECO:0007669"/>
    <property type="project" value="UniProtKB-KW"/>
</dbReference>
<dbReference type="Pfam" id="PF20160">
    <property type="entry name" value="C-JID"/>
    <property type="match status" value="1"/>
</dbReference>
<keyword evidence="10" id="KW-1185">Reference proteome</keyword>
<dbReference type="InterPro" id="IPR003591">
    <property type="entry name" value="Leu-rich_rpt_typical-subtyp"/>
</dbReference>
<dbReference type="SUPFAM" id="SSF46785">
    <property type="entry name" value="Winged helix' DNA-binding domain"/>
    <property type="match status" value="1"/>
</dbReference>
<dbReference type="GO" id="GO:0061809">
    <property type="term" value="F:NAD+ nucleosidase activity, cyclic ADP-ribose generating"/>
    <property type="evidence" value="ECO:0007669"/>
    <property type="project" value="UniProtKB-EC"/>
</dbReference>
<dbReference type="InterPro" id="IPR045344">
    <property type="entry name" value="C-JID"/>
</dbReference>
<dbReference type="Pfam" id="PF23282">
    <property type="entry name" value="WHD_ROQ1"/>
    <property type="match status" value="1"/>
</dbReference>
<dbReference type="SMART" id="SM00255">
    <property type="entry name" value="TIR"/>
    <property type="match status" value="1"/>
</dbReference>
<dbReference type="InterPro" id="IPR000157">
    <property type="entry name" value="TIR_dom"/>
</dbReference>
<dbReference type="SMART" id="SM00382">
    <property type="entry name" value="AAA"/>
    <property type="match status" value="1"/>
</dbReference>
<dbReference type="Pfam" id="PF01582">
    <property type="entry name" value="TIR"/>
    <property type="match status" value="1"/>
</dbReference>
<evidence type="ECO:0000256" key="7">
    <source>
        <dbReference type="ARBA" id="ARBA00047304"/>
    </source>
</evidence>
<evidence type="ECO:0000256" key="4">
    <source>
        <dbReference type="ARBA" id="ARBA00022801"/>
    </source>
</evidence>
<evidence type="ECO:0000256" key="2">
    <source>
        <dbReference type="ARBA" id="ARBA00022614"/>
    </source>
</evidence>
<dbReference type="InterPro" id="IPR036390">
    <property type="entry name" value="WH_DNA-bd_sf"/>
</dbReference>
<dbReference type="SUPFAM" id="SSF52200">
    <property type="entry name" value="Toll/Interleukin receptor TIR domain"/>
    <property type="match status" value="1"/>
</dbReference>
<evidence type="ECO:0000313" key="10">
    <source>
        <dbReference type="Proteomes" id="UP001324115"/>
    </source>
</evidence>
<dbReference type="SMART" id="SM00369">
    <property type="entry name" value="LRR_TYP"/>
    <property type="match status" value="4"/>
</dbReference>
<name>A0AAN7EJV5_QUERU</name>
<accession>A0AAN7EJV5</accession>
<dbReference type="PRINTS" id="PR00364">
    <property type="entry name" value="DISEASERSIST"/>
</dbReference>
<dbReference type="InterPro" id="IPR003593">
    <property type="entry name" value="AAA+_ATPase"/>
</dbReference>
<dbReference type="Pfam" id="PF23598">
    <property type="entry name" value="LRR_14"/>
    <property type="match status" value="1"/>
</dbReference>